<evidence type="ECO:0000259" key="5">
    <source>
        <dbReference type="PROSITE" id="PS50977"/>
    </source>
</evidence>
<dbReference type="InterPro" id="IPR054129">
    <property type="entry name" value="DesT_TetR_C"/>
</dbReference>
<accession>A0ABQ6YB16</accession>
<feature type="domain" description="HTH tetR-type" evidence="5">
    <location>
        <begin position="1"/>
        <end position="55"/>
    </location>
</feature>
<keyword evidence="1" id="KW-0805">Transcription regulation</keyword>
<dbReference type="Pfam" id="PF21943">
    <property type="entry name" value="TetR_C_46"/>
    <property type="match status" value="1"/>
</dbReference>
<keyword evidence="7" id="KW-1185">Reference proteome</keyword>
<dbReference type="PANTHER" id="PTHR47752:SF1">
    <property type="entry name" value="HTH-TYPE TRANSCRIPTIONAL REPRESSOR FABR"/>
    <property type="match status" value="1"/>
</dbReference>
<evidence type="ECO:0000313" key="7">
    <source>
        <dbReference type="Proteomes" id="UP000771797"/>
    </source>
</evidence>
<evidence type="ECO:0000256" key="1">
    <source>
        <dbReference type="ARBA" id="ARBA00023015"/>
    </source>
</evidence>
<evidence type="ECO:0000256" key="4">
    <source>
        <dbReference type="PROSITE-ProRule" id="PRU00335"/>
    </source>
</evidence>
<evidence type="ECO:0000256" key="2">
    <source>
        <dbReference type="ARBA" id="ARBA00023125"/>
    </source>
</evidence>
<sequence length="196" mass="22610">MDAALDLVAKKAPFSSLSLREVTKKAGVVPTAFYRHFTDMSALGLTLLDESFRTLRQMMREVRQHQLPNEQMIRGSMETYFNYVRNNRTYFLFVSKELYGGSATMRQAIRREIRLFVSELAMDMARFPFLINVSSQDLQMMATLVVNSVVALTQEMLELSEDDEAGQNEMLIMAEKQVRLIYFGVAQWRSEPDRIA</sequence>
<evidence type="ECO:0000256" key="3">
    <source>
        <dbReference type="ARBA" id="ARBA00023163"/>
    </source>
</evidence>
<dbReference type="InterPro" id="IPR001647">
    <property type="entry name" value="HTH_TetR"/>
</dbReference>
<evidence type="ECO:0000313" key="6">
    <source>
        <dbReference type="EMBL" id="KAF0807067.1"/>
    </source>
</evidence>
<organism evidence="6 7">
    <name type="scientific">Alcanivorax xiamenensis</name>
    <dbReference type="NCBI Taxonomy" id="1177156"/>
    <lineage>
        <taxon>Bacteria</taxon>
        <taxon>Pseudomonadati</taxon>
        <taxon>Pseudomonadota</taxon>
        <taxon>Gammaproteobacteria</taxon>
        <taxon>Oceanospirillales</taxon>
        <taxon>Alcanivoracaceae</taxon>
        <taxon>Alcanivorax</taxon>
    </lineage>
</organism>
<feature type="DNA-binding region" description="H-T-H motif" evidence="4">
    <location>
        <begin position="18"/>
        <end position="37"/>
    </location>
</feature>
<dbReference type="InterPro" id="IPR009057">
    <property type="entry name" value="Homeodomain-like_sf"/>
</dbReference>
<dbReference type="Proteomes" id="UP000771797">
    <property type="component" value="Unassembled WGS sequence"/>
</dbReference>
<dbReference type="InterPro" id="IPR050692">
    <property type="entry name" value="HTH_transcr_repressor_FabR"/>
</dbReference>
<dbReference type="PANTHER" id="PTHR47752">
    <property type="entry name" value="HTH-TYPE TRANSCRIPTIONAL REPRESSOR FABR"/>
    <property type="match status" value="1"/>
</dbReference>
<dbReference type="Gene3D" id="1.10.10.60">
    <property type="entry name" value="Homeodomain-like"/>
    <property type="match status" value="1"/>
</dbReference>
<keyword evidence="2 4" id="KW-0238">DNA-binding</keyword>
<dbReference type="PROSITE" id="PS50977">
    <property type="entry name" value="HTH_TETR_2"/>
    <property type="match status" value="1"/>
</dbReference>
<comment type="caution">
    <text evidence="6">The sequence shown here is derived from an EMBL/GenBank/DDBJ whole genome shotgun (WGS) entry which is preliminary data.</text>
</comment>
<gene>
    <name evidence="6" type="ORF">A6D6_01066</name>
</gene>
<dbReference type="Gene3D" id="1.10.357.10">
    <property type="entry name" value="Tetracycline Repressor, domain 2"/>
    <property type="match status" value="1"/>
</dbReference>
<dbReference type="Pfam" id="PF00440">
    <property type="entry name" value="TetR_N"/>
    <property type="match status" value="1"/>
</dbReference>
<name>A0ABQ6YB16_9GAMM</name>
<proteinExistence type="predicted"/>
<keyword evidence="3" id="KW-0804">Transcription</keyword>
<protein>
    <submittedName>
        <fullName evidence="6">TetR family transcriptional regulator</fullName>
    </submittedName>
</protein>
<dbReference type="SUPFAM" id="SSF46689">
    <property type="entry name" value="Homeodomain-like"/>
    <property type="match status" value="1"/>
</dbReference>
<dbReference type="EMBL" id="AQPF01000005">
    <property type="protein sequence ID" value="KAF0807067.1"/>
    <property type="molecule type" value="Genomic_DNA"/>
</dbReference>
<reference evidence="6 7" key="1">
    <citation type="submission" date="2012-09" db="EMBL/GenBank/DDBJ databases">
        <title>Genome Sequence of alkane-degrading Bacterium Alcanivorax sp. 6-D-6.</title>
        <authorList>
            <person name="Lai Q."/>
            <person name="Shao Z."/>
        </authorList>
    </citation>
    <scope>NUCLEOTIDE SEQUENCE [LARGE SCALE GENOMIC DNA]</scope>
    <source>
        <strain evidence="6 7">6-D-6</strain>
    </source>
</reference>